<dbReference type="Proteomes" id="UP000266723">
    <property type="component" value="Unassembled WGS sequence"/>
</dbReference>
<evidence type="ECO:0008006" key="3">
    <source>
        <dbReference type="Google" id="ProtNLM"/>
    </source>
</evidence>
<comment type="caution">
    <text evidence="1">The sequence shown here is derived from an EMBL/GenBank/DDBJ whole genome shotgun (WGS) entry which is preliminary data.</text>
</comment>
<evidence type="ECO:0000313" key="2">
    <source>
        <dbReference type="Proteomes" id="UP000266723"/>
    </source>
</evidence>
<keyword evidence="2" id="KW-1185">Reference proteome</keyword>
<proteinExistence type="predicted"/>
<reference evidence="1 2" key="1">
    <citation type="journal article" date="2020" name="BMC Genomics">
        <title>Intraspecific diversification of the crop wild relative Brassica cretica Lam. using demographic model selection.</title>
        <authorList>
            <person name="Kioukis A."/>
            <person name="Michalopoulou V.A."/>
            <person name="Briers L."/>
            <person name="Pirintsos S."/>
            <person name="Studholme D.J."/>
            <person name="Pavlidis P."/>
            <person name="Sarris P.F."/>
        </authorList>
    </citation>
    <scope>NUCLEOTIDE SEQUENCE [LARGE SCALE GENOMIC DNA]</scope>
    <source>
        <strain evidence="2">cv. PFS-1207/04</strain>
    </source>
</reference>
<name>A0ABQ7EA30_BRACR</name>
<sequence>MTVISVQIMLSSSDGNQHPNHDVLSVGFKFSSDGKHGEYAVMTDRVVDRL</sequence>
<organism evidence="1 2">
    <name type="scientific">Brassica cretica</name>
    <name type="common">Mustard</name>
    <dbReference type="NCBI Taxonomy" id="69181"/>
    <lineage>
        <taxon>Eukaryota</taxon>
        <taxon>Viridiplantae</taxon>
        <taxon>Streptophyta</taxon>
        <taxon>Embryophyta</taxon>
        <taxon>Tracheophyta</taxon>
        <taxon>Spermatophyta</taxon>
        <taxon>Magnoliopsida</taxon>
        <taxon>eudicotyledons</taxon>
        <taxon>Gunneridae</taxon>
        <taxon>Pentapetalae</taxon>
        <taxon>rosids</taxon>
        <taxon>malvids</taxon>
        <taxon>Brassicales</taxon>
        <taxon>Brassicaceae</taxon>
        <taxon>Brassiceae</taxon>
        <taxon>Brassica</taxon>
    </lineage>
</organism>
<evidence type="ECO:0000313" key="1">
    <source>
        <dbReference type="EMBL" id="KAF3593376.1"/>
    </source>
</evidence>
<protein>
    <recommendedName>
        <fullName evidence="3">Legume lectin domain-containing protein</fullName>
    </recommendedName>
</protein>
<gene>
    <name evidence="1" type="ORF">DY000_02027614</name>
</gene>
<accession>A0ABQ7EA30</accession>
<dbReference type="EMBL" id="QGKV02000299">
    <property type="protein sequence ID" value="KAF3593376.1"/>
    <property type="molecule type" value="Genomic_DNA"/>
</dbReference>